<keyword evidence="3" id="KW-1003">Cell membrane</keyword>
<evidence type="ECO:0000313" key="13">
    <source>
        <dbReference type="Proteomes" id="UP000500767"/>
    </source>
</evidence>
<feature type="transmembrane region" description="Helical" evidence="10">
    <location>
        <begin position="31"/>
        <end position="50"/>
    </location>
</feature>
<keyword evidence="13" id="KW-1185">Reference proteome</keyword>
<dbReference type="InterPro" id="IPR006153">
    <property type="entry name" value="Cation/H_exchanger_TM"/>
</dbReference>
<keyword evidence="9" id="KW-0739">Sodium transport</keyword>
<organism evidence="12 13">
    <name type="scientific">Lichenicola cladoniae</name>
    <dbReference type="NCBI Taxonomy" id="1484109"/>
    <lineage>
        <taxon>Bacteria</taxon>
        <taxon>Pseudomonadati</taxon>
        <taxon>Pseudomonadota</taxon>
        <taxon>Alphaproteobacteria</taxon>
        <taxon>Acetobacterales</taxon>
        <taxon>Acetobacteraceae</taxon>
        <taxon>Lichenicola</taxon>
    </lineage>
</organism>
<feature type="transmembrane region" description="Helical" evidence="10">
    <location>
        <begin position="263"/>
        <end position="284"/>
    </location>
</feature>
<feature type="transmembrane region" description="Helical" evidence="10">
    <location>
        <begin position="233"/>
        <end position="251"/>
    </location>
</feature>
<evidence type="ECO:0000256" key="6">
    <source>
        <dbReference type="ARBA" id="ARBA00023053"/>
    </source>
</evidence>
<dbReference type="Gene3D" id="6.10.140.1330">
    <property type="match status" value="1"/>
</dbReference>
<sequence>MALFELVIALLLIGALLAAWSSRVGLPYPALLALAGSAAAFIPGIPIMALDPRLALVLFVAPTLLDSAYDASPRDIRANWLPISALAVIVVLLTVIAVAWVGHAMVPGMPWAAAVALGAIVAPSDASAATAILRYLRPPHRLLVIIQGESLLNDAVSLIIYRIAVTAAVTGGSVGWTVMPQFLFTVGGGGLLGWTLARLLLMTPTHRLEIPIAVLVQFLSTFAVWLLADRLGVSAIITVVVYAVVIARHVPLRDGARRRIASYAVWDVAVFVLNVLAFLLIGLQLRAIVSRMSGQIALYVEVAGVVLLVVILVRLVWVMGYNAILRWALHRLGPRSGRQPARPTAGGGLIIAWCGMRGIVTLATALALPDTFIDRDIIIFCALSVVLGTLMLQGMTLRPLMQRLRLPEDNLVQEETVLARRETAQAAVAFLRNVTVSDNAALLLDEYATRAEGVAQLDGREDTLAGLQGKAVVVQRQRLAVLRRDGVIGDDAFHAIEEELDIIELTADPRIRATAAPLPHVD</sequence>
<dbReference type="Proteomes" id="UP000500767">
    <property type="component" value="Chromosome"/>
</dbReference>
<feature type="transmembrane region" description="Helical" evidence="10">
    <location>
        <begin position="208"/>
        <end position="227"/>
    </location>
</feature>
<evidence type="ECO:0000256" key="5">
    <source>
        <dbReference type="ARBA" id="ARBA00022989"/>
    </source>
</evidence>
<feature type="transmembrane region" description="Helical" evidence="10">
    <location>
        <begin position="80"/>
        <end position="105"/>
    </location>
</feature>
<keyword evidence="6" id="KW-0915">Sodium</keyword>
<feature type="transmembrane region" description="Helical" evidence="10">
    <location>
        <begin position="296"/>
        <end position="324"/>
    </location>
</feature>
<protein>
    <recommendedName>
        <fullName evidence="11">Cation/H+ exchanger transmembrane domain-containing protein</fullName>
    </recommendedName>
</protein>
<keyword evidence="7" id="KW-0406">Ion transport</keyword>
<evidence type="ECO:0000256" key="2">
    <source>
        <dbReference type="ARBA" id="ARBA00022448"/>
    </source>
</evidence>
<evidence type="ECO:0000256" key="10">
    <source>
        <dbReference type="SAM" id="Phobius"/>
    </source>
</evidence>
<evidence type="ECO:0000256" key="7">
    <source>
        <dbReference type="ARBA" id="ARBA00023065"/>
    </source>
</evidence>
<gene>
    <name evidence="12" type="ORF">HN018_03780</name>
</gene>
<dbReference type="PANTHER" id="PTHR10110">
    <property type="entry name" value="SODIUM/HYDROGEN EXCHANGER"/>
    <property type="match status" value="1"/>
</dbReference>
<dbReference type="RefSeq" id="WP_171837700.1">
    <property type="nucleotide sequence ID" value="NZ_CP053708.1"/>
</dbReference>
<evidence type="ECO:0000259" key="11">
    <source>
        <dbReference type="Pfam" id="PF00999"/>
    </source>
</evidence>
<comment type="subcellular location">
    <subcellularLocation>
        <location evidence="1">Cell membrane</location>
        <topology evidence="1">Multi-pass membrane protein</topology>
    </subcellularLocation>
</comment>
<keyword evidence="2" id="KW-0813">Transport</keyword>
<proteinExistence type="predicted"/>
<dbReference type="GO" id="GO:0051453">
    <property type="term" value="P:regulation of intracellular pH"/>
    <property type="evidence" value="ECO:0007669"/>
    <property type="project" value="TreeGrafter"/>
</dbReference>
<evidence type="ECO:0000256" key="3">
    <source>
        <dbReference type="ARBA" id="ARBA00022475"/>
    </source>
</evidence>
<feature type="transmembrane region" description="Helical" evidence="10">
    <location>
        <begin position="111"/>
        <end position="136"/>
    </location>
</feature>
<dbReference type="GO" id="GO:0098719">
    <property type="term" value="P:sodium ion import across plasma membrane"/>
    <property type="evidence" value="ECO:0007669"/>
    <property type="project" value="TreeGrafter"/>
</dbReference>
<dbReference type="PANTHER" id="PTHR10110:SF86">
    <property type="entry name" value="SODIUM_HYDROGEN EXCHANGER 7"/>
    <property type="match status" value="1"/>
</dbReference>
<evidence type="ECO:0000256" key="4">
    <source>
        <dbReference type="ARBA" id="ARBA00022692"/>
    </source>
</evidence>
<feature type="transmembrane region" description="Helical" evidence="10">
    <location>
        <begin position="377"/>
        <end position="397"/>
    </location>
</feature>
<name>A0A6M8HLQ8_9PROT</name>
<dbReference type="InterPro" id="IPR018422">
    <property type="entry name" value="Cation/H_exchanger_CPA1"/>
</dbReference>
<reference evidence="12 13" key="1">
    <citation type="journal article" date="2014" name="World J. Microbiol. Biotechnol.">
        <title>Biodiversity and physiological characteristics of Antarctic and Arctic lichens-associated bacteria.</title>
        <authorList>
            <person name="Lee Y.M."/>
            <person name="Kim E.H."/>
            <person name="Lee H.K."/>
            <person name="Hong S.G."/>
        </authorList>
    </citation>
    <scope>NUCLEOTIDE SEQUENCE [LARGE SCALE GENOMIC DNA]</scope>
    <source>
        <strain evidence="12 13">PAMC 26569</strain>
    </source>
</reference>
<evidence type="ECO:0000256" key="9">
    <source>
        <dbReference type="ARBA" id="ARBA00023201"/>
    </source>
</evidence>
<dbReference type="GO" id="GO:0015386">
    <property type="term" value="F:potassium:proton antiporter activity"/>
    <property type="evidence" value="ECO:0007669"/>
    <property type="project" value="TreeGrafter"/>
</dbReference>
<dbReference type="EMBL" id="CP053708">
    <property type="protein sequence ID" value="QKE89270.1"/>
    <property type="molecule type" value="Genomic_DNA"/>
</dbReference>
<evidence type="ECO:0000256" key="1">
    <source>
        <dbReference type="ARBA" id="ARBA00004651"/>
    </source>
</evidence>
<accession>A0A6M8HLQ8</accession>
<dbReference type="AlphaFoldDB" id="A0A6M8HLQ8"/>
<dbReference type="Pfam" id="PF00999">
    <property type="entry name" value="Na_H_Exchanger"/>
    <property type="match status" value="1"/>
</dbReference>
<keyword evidence="8 10" id="KW-0472">Membrane</keyword>
<feature type="transmembrane region" description="Helical" evidence="10">
    <location>
        <begin position="182"/>
        <end position="201"/>
    </location>
</feature>
<feature type="domain" description="Cation/H+ exchanger transmembrane" evidence="11">
    <location>
        <begin position="14"/>
        <end position="402"/>
    </location>
</feature>
<keyword evidence="4 10" id="KW-0812">Transmembrane</keyword>
<dbReference type="KEGG" id="lck:HN018_03780"/>
<evidence type="ECO:0000256" key="8">
    <source>
        <dbReference type="ARBA" id="ARBA00023136"/>
    </source>
</evidence>
<dbReference type="GO" id="GO:0015385">
    <property type="term" value="F:sodium:proton antiporter activity"/>
    <property type="evidence" value="ECO:0007669"/>
    <property type="project" value="InterPro"/>
</dbReference>
<dbReference type="GO" id="GO:0005886">
    <property type="term" value="C:plasma membrane"/>
    <property type="evidence" value="ECO:0007669"/>
    <property type="project" value="UniProtKB-SubCell"/>
</dbReference>
<evidence type="ECO:0000313" key="12">
    <source>
        <dbReference type="EMBL" id="QKE89270.1"/>
    </source>
</evidence>
<feature type="transmembrane region" description="Helical" evidence="10">
    <location>
        <begin position="345"/>
        <end position="365"/>
    </location>
</feature>
<keyword evidence="5 10" id="KW-1133">Transmembrane helix</keyword>